<protein>
    <submittedName>
        <fullName evidence="1">Uncharacterized protein</fullName>
    </submittedName>
</protein>
<proteinExistence type="predicted"/>
<dbReference type="OrthoDB" id="4547940at2"/>
<dbReference type="AlphaFoldDB" id="A0A318JKB8"/>
<keyword evidence="2" id="KW-1185">Reference proteome</keyword>
<evidence type="ECO:0000313" key="1">
    <source>
        <dbReference type="EMBL" id="PXX52755.1"/>
    </source>
</evidence>
<gene>
    <name evidence="1" type="ORF">DFR70_1303</name>
</gene>
<dbReference type="Proteomes" id="UP000247569">
    <property type="component" value="Unassembled WGS sequence"/>
</dbReference>
<evidence type="ECO:0000313" key="2">
    <source>
        <dbReference type="Proteomes" id="UP000247569"/>
    </source>
</evidence>
<comment type="caution">
    <text evidence="1">The sequence shown here is derived from an EMBL/GenBank/DDBJ whole genome shotgun (WGS) entry which is preliminary data.</text>
</comment>
<dbReference type="EMBL" id="QJKF01000030">
    <property type="protein sequence ID" value="PXX52755.1"/>
    <property type="molecule type" value="Genomic_DNA"/>
</dbReference>
<sequence length="160" mass="17650">MIAQRPAAEDGQVLLPDWEELLHSGIQAARQLGEHTASALEPAMLTAGTGAEHQRPLVFSRAFMSKWLDTDEAAACYSLRTAGGFARFPDTRAEAARFLGVSGCRSHGRQHWIKYPLAAHEEDLGIWEVTCCCDCGHPFLRYFAADASKTVQWSLYADLP</sequence>
<organism evidence="1 2">
    <name type="scientific">Nocardia tenerifensis</name>
    <dbReference type="NCBI Taxonomy" id="228006"/>
    <lineage>
        <taxon>Bacteria</taxon>
        <taxon>Bacillati</taxon>
        <taxon>Actinomycetota</taxon>
        <taxon>Actinomycetes</taxon>
        <taxon>Mycobacteriales</taxon>
        <taxon>Nocardiaceae</taxon>
        <taxon>Nocardia</taxon>
    </lineage>
</organism>
<name>A0A318JKB8_9NOCA</name>
<dbReference type="RefSeq" id="WP_040742261.1">
    <property type="nucleotide sequence ID" value="NZ_QJKF01000030.1"/>
</dbReference>
<accession>A0A318JKB8</accession>
<reference evidence="1 2" key="1">
    <citation type="submission" date="2018-05" db="EMBL/GenBank/DDBJ databases">
        <title>Genomic Encyclopedia of Type Strains, Phase IV (KMG-IV): sequencing the most valuable type-strain genomes for metagenomic binning, comparative biology and taxonomic classification.</title>
        <authorList>
            <person name="Goeker M."/>
        </authorList>
    </citation>
    <scope>NUCLEOTIDE SEQUENCE [LARGE SCALE GENOMIC DNA]</scope>
    <source>
        <strain evidence="1 2">DSM 44704</strain>
    </source>
</reference>